<keyword evidence="3" id="KW-0520">NAD</keyword>
<dbReference type="GO" id="GO:0005737">
    <property type="term" value="C:cytoplasm"/>
    <property type="evidence" value="ECO:0007669"/>
    <property type="project" value="TreeGrafter"/>
</dbReference>
<evidence type="ECO:0000313" key="9">
    <source>
        <dbReference type="EMBL" id="NWB95752.1"/>
    </source>
</evidence>
<dbReference type="GO" id="GO:0006081">
    <property type="term" value="P:aldehyde metabolic process"/>
    <property type="evidence" value="ECO:0007669"/>
    <property type="project" value="InterPro"/>
</dbReference>
<evidence type="ECO:0000256" key="6">
    <source>
        <dbReference type="PIRNR" id="PIRNR036492"/>
    </source>
</evidence>
<feature type="active site" evidence="7">
    <location>
        <position position="211"/>
    </location>
</feature>
<name>A0A7Y7X9N0_9PSED</name>
<dbReference type="PANTHER" id="PTHR43570:SF16">
    <property type="entry name" value="ALDEHYDE DEHYDROGENASE TYPE III, ISOFORM Q"/>
    <property type="match status" value="1"/>
</dbReference>
<organism evidence="9 10">
    <name type="scientific">Pseudomonas gingeri</name>
    <dbReference type="NCBI Taxonomy" id="117681"/>
    <lineage>
        <taxon>Bacteria</taxon>
        <taxon>Pseudomonadati</taxon>
        <taxon>Pseudomonadota</taxon>
        <taxon>Gammaproteobacteria</taxon>
        <taxon>Pseudomonadales</taxon>
        <taxon>Pseudomonadaceae</taxon>
        <taxon>Pseudomonas</taxon>
    </lineage>
</organism>
<dbReference type="Gene3D" id="3.40.309.10">
    <property type="entry name" value="Aldehyde Dehydrogenase, Chain A, domain 2"/>
    <property type="match status" value="1"/>
</dbReference>
<dbReference type="InterPro" id="IPR016161">
    <property type="entry name" value="Ald_DH/histidinol_DH"/>
</dbReference>
<dbReference type="Proteomes" id="UP000539985">
    <property type="component" value="Unassembled WGS sequence"/>
</dbReference>
<dbReference type="GO" id="GO:0050269">
    <property type="term" value="F:coniferyl-aldehyde dehydrogenase [NAD(P)+] activity"/>
    <property type="evidence" value="ECO:0007669"/>
    <property type="project" value="UniProtKB-EC"/>
</dbReference>
<evidence type="ECO:0000313" key="10">
    <source>
        <dbReference type="Proteomes" id="UP000539985"/>
    </source>
</evidence>
<dbReference type="EMBL" id="JACAQB010000004">
    <property type="protein sequence ID" value="NWB95752.1"/>
    <property type="molecule type" value="Genomic_DNA"/>
</dbReference>
<dbReference type="FunFam" id="3.40.605.10:FF:000004">
    <property type="entry name" value="Aldehyde dehydrogenase"/>
    <property type="match status" value="1"/>
</dbReference>
<evidence type="ECO:0000256" key="4">
    <source>
        <dbReference type="ARBA" id="ARBA00051482"/>
    </source>
</evidence>
<evidence type="ECO:0000256" key="1">
    <source>
        <dbReference type="ARBA" id="ARBA00009986"/>
    </source>
</evidence>
<dbReference type="CDD" id="cd07087">
    <property type="entry name" value="ALDH_F3-13-14_CALDH-like"/>
    <property type="match status" value="1"/>
</dbReference>
<sequence length="459" mass="50416">MSTFTAVFDSQKTLFASDVTRTYEWRFDQLDRMEKLIVENESALRSAIAADFKTASQEYIFETGATLGEAQYQKSQLKQWMEPTQAPVPTFLAQSGHTAVVHRDPYGVALIIAPFNGPLLLVLRPALTALAAGNTCILKLSEQLPNTSTLLMDLIPRYFDSSAVAAVRGNREQVTELLALPFDFIFFTGSTKVGKIVMRAAAEHLTPVVLELGGQNPVLVDETADIRDAAKKIVWGATAWGGQWCTSPGYAYVQESVAEQFVAEAHKALVELYGESPKTNPDYSRVINAREVSRLAALIDPSKVVAGGNSDPAEHYIDPTLLYPVTWNDPIMEEEVFGPILPILTYKTFDEALACIKAKPDPLAAYIFSRDQKRIDDFLGRLSFGGGAVNQVNVHLFVESMPFGGTGASGVGHYYGKYGFDMLTHAKSILVAPSGVTIDHLLPPYSDEKNSQLGKWFEY</sequence>
<evidence type="ECO:0000256" key="3">
    <source>
        <dbReference type="ARBA" id="ARBA00023027"/>
    </source>
</evidence>
<dbReference type="SUPFAM" id="SSF53720">
    <property type="entry name" value="ALDH-like"/>
    <property type="match status" value="1"/>
</dbReference>
<comment type="similarity">
    <text evidence="1 6">Belongs to the aldehyde dehydrogenase family.</text>
</comment>
<gene>
    <name evidence="9" type="ORF">HX882_07620</name>
</gene>
<feature type="domain" description="Aldehyde dehydrogenase" evidence="8">
    <location>
        <begin position="25"/>
        <end position="429"/>
    </location>
</feature>
<dbReference type="AlphaFoldDB" id="A0A7Y7X9N0"/>
<dbReference type="InterPro" id="IPR016163">
    <property type="entry name" value="Ald_DH_C"/>
</dbReference>
<dbReference type="InterPro" id="IPR012394">
    <property type="entry name" value="Aldehyde_DH_NAD(P)"/>
</dbReference>
<proteinExistence type="inferred from homology"/>
<evidence type="ECO:0000256" key="7">
    <source>
        <dbReference type="PIRSR" id="PIRSR036492-1"/>
    </source>
</evidence>
<dbReference type="PIRSF" id="PIRSF036492">
    <property type="entry name" value="ALDH"/>
    <property type="match status" value="1"/>
</dbReference>
<dbReference type="Pfam" id="PF00171">
    <property type="entry name" value="Aldedh"/>
    <property type="match status" value="1"/>
</dbReference>
<dbReference type="RefSeq" id="WP_177101016.1">
    <property type="nucleotide sequence ID" value="NZ_JACAQB010000004.1"/>
</dbReference>
<keyword evidence="2 6" id="KW-0560">Oxidoreductase</keyword>
<accession>A0A7Y7X9N0</accession>
<protein>
    <recommendedName>
        <fullName evidence="6">Aldehyde dehydrogenase</fullName>
    </recommendedName>
</protein>
<evidence type="ECO:0000259" key="8">
    <source>
        <dbReference type="Pfam" id="PF00171"/>
    </source>
</evidence>
<feature type="active site" evidence="7">
    <location>
        <position position="245"/>
    </location>
</feature>
<dbReference type="InterPro" id="IPR015590">
    <property type="entry name" value="Aldehyde_DH_dom"/>
</dbReference>
<reference evidence="9 10" key="1">
    <citation type="submission" date="2020-04" db="EMBL/GenBank/DDBJ databases">
        <title>Molecular characterization of pseudomonads from Agaricus bisporus reveal novel blotch 2 pathogens in Western Europe.</title>
        <authorList>
            <person name="Taparia T."/>
            <person name="Krijger M."/>
            <person name="Haynes E."/>
            <person name="Elpinstone J.G."/>
            <person name="Noble R."/>
            <person name="Van Der Wolf J."/>
        </authorList>
    </citation>
    <scope>NUCLEOTIDE SEQUENCE [LARGE SCALE GENOMIC DNA]</scope>
    <source>
        <strain evidence="9 10">H7001</strain>
    </source>
</reference>
<dbReference type="InterPro" id="IPR016162">
    <property type="entry name" value="Ald_DH_N"/>
</dbReference>
<comment type="catalytic activity">
    <reaction evidence="4">
        <text>(E)-coniferaldehyde + NAD(+) + H2O = (E)-ferulate + NADH + 2 H(+)</text>
        <dbReference type="Rhea" id="RHEA:23968"/>
        <dbReference type="ChEBI" id="CHEBI:15377"/>
        <dbReference type="ChEBI" id="CHEBI:15378"/>
        <dbReference type="ChEBI" id="CHEBI:16547"/>
        <dbReference type="ChEBI" id="CHEBI:29749"/>
        <dbReference type="ChEBI" id="CHEBI:57540"/>
        <dbReference type="ChEBI" id="CHEBI:57945"/>
        <dbReference type="EC" id="1.2.1.68"/>
    </reaction>
</comment>
<dbReference type="GO" id="GO:0004029">
    <property type="term" value="F:aldehyde dehydrogenase (NAD+) activity"/>
    <property type="evidence" value="ECO:0007669"/>
    <property type="project" value="TreeGrafter"/>
</dbReference>
<dbReference type="Gene3D" id="3.40.605.10">
    <property type="entry name" value="Aldehyde Dehydrogenase, Chain A, domain 1"/>
    <property type="match status" value="1"/>
</dbReference>
<comment type="caution">
    <text evidence="9">The sequence shown here is derived from an EMBL/GenBank/DDBJ whole genome shotgun (WGS) entry which is preliminary data.</text>
</comment>
<dbReference type="PANTHER" id="PTHR43570">
    <property type="entry name" value="ALDEHYDE DEHYDROGENASE"/>
    <property type="match status" value="1"/>
</dbReference>
<evidence type="ECO:0000256" key="2">
    <source>
        <dbReference type="ARBA" id="ARBA00023002"/>
    </source>
</evidence>
<comment type="catalytic activity">
    <reaction evidence="5">
        <text>(E)-coniferaldehyde + NADP(+) + H2O = (E)-ferulate + NADPH + 2 H(+)</text>
        <dbReference type="Rhea" id="RHEA:23964"/>
        <dbReference type="ChEBI" id="CHEBI:15377"/>
        <dbReference type="ChEBI" id="CHEBI:15378"/>
        <dbReference type="ChEBI" id="CHEBI:16547"/>
        <dbReference type="ChEBI" id="CHEBI:29749"/>
        <dbReference type="ChEBI" id="CHEBI:57783"/>
        <dbReference type="ChEBI" id="CHEBI:58349"/>
        <dbReference type="EC" id="1.2.1.68"/>
    </reaction>
</comment>
<evidence type="ECO:0000256" key="5">
    <source>
        <dbReference type="ARBA" id="ARBA00051636"/>
    </source>
</evidence>
<dbReference type="FunFam" id="3.40.309.10:FF:000003">
    <property type="entry name" value="Aldehyde dehydrogenase"/>
    <property type="match status" value="1"/>
</dbReference>